<name>A0A7S0GQ67_9EUKA</name>
<dbReference type="InterPro" id="IPR029787">
    <property type="entry name" value="Nucleotide_cyclase"/>
</dbReference>
<gene>
    <name evidence="4" type="ORF">LAMO00422_LOCUS1358</name>
</gene>
<evidence type="ECO:0000259" key="3">
    <source>
        <dbReference type="PROSITE" id="PS50125"/>
    </source>
</evidence>
<sequence length="1414" mass="160831">MILARWPLGDPRPYMTSTNLSHCSYVPSALVQHFKELYESKAEVKPPFRQNYQTAVLFADVSGFTNLSESLAGLHPDRGHELLHEKLNAYFKEIIKVIGCQGGDIFKFAGDAMIVLWPKSSKESLRTLVQRAGQCALQIKTQCQGFKIDVEGLTLHLNVKVGIGVGKISILHVGGIFNRLEYVPTGEALSQSFHAEHQANALRDEKQVVMSPEAYKLVKDIFHAKGTKEPDKLGKHYYYIQNCTQEVRKTSLRHIMSDILQGLDEEFVNKRVFQYEPAAVRPYVENFEETWAAESRDLTVLFVNLGISEKQLENLSTKTDLDWVHRILSTVQMVVYKYEGSINKFLMDDKGSTLIAVFGLPPLAHEDDPLRALFAAMEICTELRETENLYPSIGVTTGVAFCGIIGNHVRREYSILGDTVNLAARLMQHSFGKGGGVICDGATWHINQHDLKFTSLGKIQVKGKKKPVKIFHPYPKDHLMEFVRPPGYDYKIRTTKTPRAFTFSNVSSGSFNPQSMLNSEMKTSRDKLQGQTKLSQSTRQFEPPPFHEAVAHIDKKIRRALEYREGSAVFVQSEVGLGKTRLCARVHEMWKMRGDVNYTKAHGFNIEIPLGNFRQLCMDLIDPMGEADMNDIKKTLNRYMELAGIPINEMGVLNEIVSLVDFGMTREVREMKMEEKLDKCVEIFASAIITACKDKRRGEVMILIIDDAIFLNELSWKLVLKLVDAAPKLPLVLVVTTRPITATYCATYAKNPREWYIEALKKPASSYQQLEPLPDDVIYRIICQTLRVDDCPPDLAHFVIQEANGNPNIVRDFLYLLEEKEGIFTVEAGVVIIRESGVDWGELMWNVRCPRSVRLLMARQIDRLSHKASIMLKIGALVGERFPYWVIEAAYPLKDKEGIWEEFKAMVDLNILNRDNRRGSNPCETEMYGKGDYFTFANRLMANLLRSRTVVVQGTRLRKAINTARITYIKEVAEEARKSALEEINLRVNYSLYGQNLGEHRAVIARHGLYLYKSEQDWKEGKLNSIKAYADLVTCVVQHSEPSSIVVETHDWMHDGKLKNMVGKIKLESLPEGRPFPRVFLKRIREINASFEAHMMRKKKSMARIKDKYNRIQDQKSHRDYSEDEKHKMESTFRSDVIWALRRVEKDPLLVANCMVLKKERFLKLGNWKKRTVVLTKVGLLFFDVQRSPLEIRDIIPKTMVCLQTHNCRVTTRKPSNFKIELNNKYPHVIYLVSLLWAKAEKMHWQQRLFVIAFDTKEAQELWSSKIRSCINSFHHGEAGNSKLAGLYRSGRKLPRFSSSPISIGTPMGSITEALIRDSVGGSRRGSTRTPEQNNTPSGNRGGGSRTRSHPSVEIFKVEAIEKDLKELYRKAMGQGVEEGILKVGTEGNVKGEDDQAGVSEALHANGGLKEEES</sequence>
<dbReference type="Pfam" id="PF00211">
    <property type="entry name" value="Guanylate_cyc"/>
    <property type="match status" value="2"/>
</dbReference>
<dbReference type="PROSITE" id="PS50003">
    <property type="entry name" value="PH_DOMAIN"/>
    <property type="match status" value="1"/>
</dbReference>
<dbReference type="GO" id="GO:0035556">
    <property type="term" value="P:intracellular signal transduction"/>
    <property type="evidence" value="ECO:0007669"/>
    <property type="project" value="InterPro"/>
</dbReference>
<feature type="domain" description="PH" evidence="2">
    <location>
        <begin position="1155"/>
        <end position="1272"/>
    </location>
</feature>
<reference evidence="4" key="1">
    <citation type="submission" date="2021-01" db="EMBL/GenBank/DDBJ databases">
        <authorList>
            <person name="Corre E."/>
            <person name="Pelletier E."/>
            <person name="Niang G."/>
            <person name="Scheremetjew M."/>
            <person name="Finn R."/>
            <person name="Kale V."/>
            <person name="Holt S."/>
            <person name="Cochrane G."/>
            <person name="Meng A."/>
            <person name="Brown T."/>
            <person name="Cohen L."/>
        </authorList>
    </citation>
    <scope>NUCLEOTIDE SEQUENCE</scope>
    <source>
        <strain evidence="4">CCMP2058</strain>
    </source>
</reference>
<dbReference type="PANTHER" id="PTHR47455:SF1">
    <property type="entry name" value="GUANYLATE CYCLASE DOMAIN-CONTAINING PROTEIN"/>
    <property type="match status" value="1"/>
</dbReference>
<dbReference type="FunFam" id="3.30.70.1230:FF:000017">
    <property type="entry name" value="Adenylate cyclase type 10"/>
    <property type="match status" value="1"/>
</dbReference>
<dbReference type="InterPro" id="IPR001054">
    <property type="entry name" value="A/G_cyclase"/>
</dbReference>
<dbReference type="SUPFAM" id="SSF52540">
    <property type="entry name" value="P-loop containing nucleoside triphosphate hydrolases"/>
    <property type="match status" value="1"/>
</dbReference>
<feature type="region of interest" description="Disordered" evidence="1">
    <location>
        <begin position="1381"/>
        <end position="1414"/>
    </location>
</feature>
<dbReference type="InterPro" id="IPR011993">
    <property type="entry name" value="PH-like_dom_sf"/>
</dbReference>
<dbReference type="Gene3D" id="3.30.70.1230">
    <property type="entry name" value="Nucleotide cyclase"/>
    <property type="match status" value="2"/>
</dbReference>
<evidence type="ECO:0000313" key="4">
    <source>
        <dbReference type="EMBL" id="CAD8430783.1"/>
    </source>
</evidence>
<dbReference type="PANTHER" id="PTHR47455">
    <property type="entry name" value="ADENYLYL CYCLASE BETA"/>
    <property type="match status" value="1"/>
</dbReference>
<feature type="region of interest" description="Disordered" evidence="1">
    <location>
        <begin position="1320"/>
        <end position="1354"/>
    </location>
</feature>
<dbReference type="SUPFAM" id="SSF50729">
    <property type="entry name" value="PH domain-like"/>
    <property type="match status" value="1"/>
</dbReference>
<evidence type="ECO:0000259" key="2">
    <source>
        <dbReference type="PROSITE" id="PS50003"/>
    </source>
</evidence>
<feature type="domain" description="Guanylate cyclase" evidence="3">
    <location>
        <begin position="55"/>
        <end position="196"/>
    </location>
</feature>
<dbReference type="PROSITE" id="PS50125">
    <property type="entry name" value="GUANYLATE_CYCLASE_2"/>
    <property type="match status" value="2"/>
</dbReference>
<proteinExistence type="predicted"/>
<dbReference type="EMBL" id="HBEM01001894">
    <property type="protein sequence ID" value="CAD8430783.1"/>
    <property type="molecule type" value="Transcribed_RNA"/>
</dbReference>
<dbReference type="CDD" id="cd07302">
    <property type="entry name" value="CHD"/>
    <property type="match status" value="2"/>
</dbReference>
<feature type="domain" description="Guanylate cyclase" evidence="3">
    <location>
        <begin position="299"/>
        <end position="427"/>
    </location>
</feature>
<accession>A0A7S0GQ67</accession>
<dbReference type="GO" id="GO:0009190">
    <property type="term" value="P:cyclic nucleotide biosynthetic process"/>
    <property type="evidence" value="ECO:0007669"/>
    <property type="project" value="InterPro"/>
</dbReference>
<organism evidence="4">
    <name type="scientific">Amorphochlora amoebiformis</name>
    <dbReference type="NCBI Taxonomy" id="1561963"/>
    <lineage>
        <taxon>Eukaryota</taxon>
        <taxon>Sar</taxon>
        <taxon>Rhizaria</taxon>
        <taxon>Cercozoa</taxon>
        <taxon>Chlorarachniophyceae</taxon>
        <taxon>Amorphochlora</taxon>
    </lineage>
</organism>
<dbReference type="InterPro" id="IPR027417">
    <property type="entry name" value="P-loop_NTPase"/>
</dbReference>
<dbReference type="Gene3D" id="2.30.29.30">
    <property type="entry name" value="Pleckstrin-homology domain (PH domain)/Phosphotyrosine-binding domain (PTB)"/>
    <property type="match status" value="1"/>
</dbReference>
<dbReference type="InterPro" id="IPR001849">
    <property type="entry name" value="PH_domain"/>
</dbReference>
<protein>
    <submittedName>
        <fullName evidence="4">Uncharacterized protein</fullName>
    </submittedName>
</protein>
<evidence type="ECO:0000256" key="1">
    <source>
        <dbReference type="SAM" id="MobiDB-lite"/>
    </source>
</evidence>
<dbReference type="SUPFAM" id="SSF55073">
    <property type="entry name" value="Nucleotide cyclase"/>
    <property type="match status" value="2"/>
</dbReference>